<accession>A0A7V5Y0C4</accession>
<feature type="transmembrane region" description="Helical" evidence="1">
    <location>
        <begin position="988"/>
        <end position="1014"/>
    </location>
</feature>
<organism evidence="2">
    <name type="scientific">candidate division WOR-3 bacterium</name>
    <dbReference type="NCBI Taxonomy" id="2052148"/>
    <lineage>
        <taxon>Bacteria</taxon>
        <taxon>Bacteria division WOR-3</taxon>
    </lineage>
</organism>
<dbReference type="SUPFAM" id="SSF82714">
    <property type="entry name" value="Multidrug efflux transporter AcrB TolC docking domain, DN and DC subdomains"/>
    <property type="match status" value="2"/>
</dbReference>
<feature type="transmembrane region" description="Helical" evidence="1">
    <location>
        <begin position="858"/>
        <end position="877"/>
    </location>
</feature>
<dbReference type="Pfam" id="PF00873">
    <property type="entry name" value="ACR_tran"/>
    <property type="match status" value="1"/>
</dbReference>
<reference evidence="2" key="1">
    <citation type="journal article" date="2020" name="mSystems">
        <title>Genome- and Community-Level Interaction Insights into Carbon Utilization and Element Cycling Functions of Hydrothermarchaeota in Hydrothermal Sediment.</title>
        <authorList>
            <person name="Zhou Z."/>
            <person name="Liu Y."/>
            <person name="Xu W."/>
            <person name="Pan J."/>
            <person name="Luo Z.H."/>
            <person name="Li M."/>
        </authorList>
    </citation>
    <scope>NUCLEOTIDE SEQUENCE [LARGE SCALE GENOMIC DNA]</scope>
    <source>
        <strain evidence="2">SpSt-791</strain>
    </source>
</reference>
<evidence type="ECO:0000313" key="2">
    <source>
        <dbReference type="EMBL" id="HHR48880.1"/>
    </source>
</evidence>
<feature type="transmembrane region" description="Helical" evidence="1">
    <location>
        <begin position="428"/>
        <end position="456"/>
    </location>
</feature>
<dbReference type="Gene3D" id="3.30.2090.10">
    <property type="entry name" value="Multidrug efflux transporter AcrB TolC docking domain, DN and DC subdomains"/>
    <property type="match status" value="2"/>
</dbReference>
<dbReference type="InterPro" id="IPR027463">
    <property type="entry name" value="AcrB_DN_DC_subdom"/>
</dbReference>
<dbReference type="PANTHER" id="PTHR32063:SF0">
    <property type="entry name" value="SWARMING MOTILITY PROTEIN SWRC"/>
    <property type="match status" value="1"/>
</dbReference>
<dbReference type="PRINTS" id="PR00702">
    <property type="entry name" value="ACRIFLAVINRP"/>
</dbReference>
<dbReference type="Gene3D" id="3.30.70.1430">
    <property type="entry name" value="Multidrug efflux transporter AcrB pore domain"/>
    <property type="match status" value="2"/>
</dbReference>
<feature type="transmembrane region" description="Helical" evidence="1">
    <location>
        <begin position="955"/>
        <end position="976"/>
    </location>
</feature>
<feature type="transmembrane region" description="Helical" evidence="1">
    <location>
        <begin position="910"/>
        <end position="934"/>
    </location>
</feature>
<keyword evidence="1" id="KW-1133">Transmembrane helix</keyword>
<feature type="transmembrane region" description="Helical" evidence="1">
    <location>
        <begin position="12"/>
        <end position="34"/>
    </location>
</feature>
<keyword evidence="1" id="KW-0812">Transmembrane</keyword>
<dbReference type="AlphaFoldDB" id="A0A7V5Y0C4"/>
<feature type="transmembrane region" description="Helical" evidence="1">
    <location>
        <begin position="462"/>
        <end position="482"/>
    </location>
</feature>
<feature type="transmembrane region" description="Helical" evidence="1">
    <location>
        <begin position="526"/>
        <end position="546"/>
    </location>
</feature>
<feature type="transmembrane region" description="Helical" evidence="1">
    <location>
        <begin position="357"/>
        <end position="377"/>
    </location>
</feature>
<dbReference type="SUPFAM" id="SSF82693">
    <property type="entry name" value="Multidrug efflux transporter AcrB pore domain, PN1, PN2, PC1 and PC2 subdomains"/>
    <property type="match status" value="2"/>
</dbReference>
<dbReference type="GO" id="GO:0005886">
    <property type="term" value="C:plasma membrane"/>
    <property type="evidence" value="ECO:0007669"/>
    <property type="project" value="TreeGrafter"/>
</dbReference>
<gene>
    <name evidence="2" type="ORF">ENV79_04460</name>
</gene>
<protein>
    <submittedName>
        <fullName evidence="2">Efflux RND transporter permease subunit</fullName>
    </submittedName>
</protein>
<comment type="caution">
    <text evidence="2">The sequence shown here is derived from an EMBL/GenBank/DDBJ whole genome shotgun (WGS) entry which is preliminary data.</text>
</comment>
<feature type="transmembrane region" description="Helical" evidence="1">
    <location>
        <begin position="884"/>
        <end position="904"/>
    </location>
</feature>
<feature type="transmembrane region" description="Helical" evidence="1">
    <location>
        <begin position="331"/>
        <end position="350"/>
    </location>
</feature>
<keyword evidence="1" id="KW-0472">Membrane</keyword>
<sequence>MKLTEIAIGRPILTFMVALAFVLFGIIGVMKMAIDLFPKVELPVAVVLTVYPGAGPEEVEQEVTKELEKQISTISGVKEINSRSLENFSVITVTFEWGTDLDAATNDLRDKIDLIMGSLPKEVNKPYILKFDPSMIPVMNLVLTGEVDERVLTEISEDLEKRLQRVEGVGVVIRVGGVKNQAKLLLDLKALYQSGITLDNLLMVLKAQNLNFPVGYFNYENEKYLLRVIGRFQDLREIENLIVGYKNNQPILLKDICEVKWEKEEKENYVRYQGKEGIFFVIQKRPQANTVRVANLLRKEVEKIKKELPANVNFAIFYDTSELIKTSINNLVNNLLLGAILAVVILFIFLRRLRATIYVAFAIPLSLFFALFFMYLFGFTINLLSLSGLAIAVGMLVDNSIVVFESIFRHHEMGFEPIPAAERGTKVVGMAITASTLTTIAVFLPLLFITGILSVFFKELSLTVTFALLSSLVVALTLIPLLTSRFFKWEEKEEKGFKKILKIGYEKFEDFYMKIINYALNHRKSIVIGVIFLFLISLLLLFFLGFEFFPEQRIRRIEVDAEMPVGTNLYLTNKAISELEKYIIEKYGNDLEGINAQIGGAASIYQVIMRETKANNATLYLVFKKEKKGKIKLFEKDIRRKANEIPGLKVRVASTSGYTAFAGLGGTNLNIEIYGEDLEAARRLTNKIINALETIPALVDLKGSLEEAEPEIQFVIDRNKAMMYGLTPYQIGSALRTKFVGEVATQYRIGGKEYDIVLKLKREDIDNLKNIENIFVNSQFGQVLLKDIAEIKMGRAPTVIEHKNTQRVATITANVVGQSLGKVAMKVKNIIDKIEKPAGFNVKISGAYEEMIKSYRDLAFAVVIAIILVYMVMAAQFESFLYPFIIMFTIPLAIIGVIFILLITNTTFSLISGIGLLILVGIVVNNGIVYVDYVNQLRREEKLGLKEAVIKGCQVRMRPILMTALTTIFGLLPLALKIGEGSELWSPLGISVIGGLTFSTFLTLVFIPVLYYLFSKKTDNRF</sequence>
<dbReference type="SUPFAM" id="SSF82866">
    <property type="entry name" value="Multidrug efflux transporter AcrB transmembrane domain"/>
    <property type="match status" value="2"/>
</dbReference>
<dbReference type="GO" id="GO:0042910">
    <property type="term" value="F:xenobiotic transmembrane transporter activity"/>
    <property type="evidence" value="ECO:0007669"/>
    <property type="project" value="TreeGrafter"/>
</dbReference>
<dbReference type="InterPro" id="IPR001036">
    <property type="entry name" value="Acrflvin-R"/>
</dbReference>
<name>A0A7V5Y0C4_UNCW3</name>
<feature type="transmembrane region" description="Helical" evidence="1">
    <location>
        <begin position="383"/>
        <end position="408"/>
    </location>
</feature>
<dbReference type="Gene3D" id="1.20.1640.10">
    <property type="entry name" value="Multidrug efflux transporter AcrB transmembrane domain"/>
    <property type="match status" value="2"/>
</dbReference>
<dbReference type="EMBL" id="DTHS01000028">
    <property type="protein sequence ID" value="HHR48880.1"/>
    <property type="molecule type" value="Genomic_DNA"/>
</dbReference>
<dbReference type="Gene3D" id="3.30.70.1320">
    <property type="entry name" value="Multidrug efflux transporter AcrB pore domain like"/>
    <property type="match status" value="1"/>
</dbReference>
<dbReference type="PANTHER" id="PTHR32063">
    <property type="match status" value="1"/>
</dbReference>
<evidence type="ECO:0000256" key="1">
    <source>
        <dbReference type="SAM" id="Phobius"/>
    </source>
</evidence>
<dbReference type="Gene3D" id="3.30.70.1440">
    <property type="entry name" value="Multidrug efflux transporter AcrB pore domain"/>
    <property type="match status" value="1"/>
</dbReference>
<proteinExistence type="predicted"/>